<dbReference type="GO" id="GO:0006865">
    <property type="term" value="P:amino acid transport"/>
    <property type="evidence" value="ECO:0007669"/>
    <property type="project" value="UniProtKB-KW"/>
</dbReference>
<gene>
    <name evidence="9" type="ORF">CKAN_01384800</name>
</gene>
<keyword evidence="5" id="KW-0029">Amino-acid transport</keyword>
<keyword evidence="10" id="KW-1185">Reference proteome</keyword>
<keyword evidence="3" id="KW-0813">Transport</keyword>
<proteinExistence type="inferred from homology"/>
<dbReference type="PANTHER" id="PTHR33228">
    <property type="entry name" value="PROTEIN GLUTAMINE DUMPER 4-RELATED"/>
    <property type="match status" value="1"/>
</dbReference>
<evidence type="ECO:0000256" key="7">
    <source>
        <dbReference type="ARBA" id="ARBA00023136"/>
    </source>
</evidence>
<dbReference type="AlphaFoldDB" id="A0A443P2H3"/>
<dbReference type="EMBL" id="QPKB01000005">
    <property type="protein sequence ID" value="RWR85008.1"/>
    <property type="molecule type" value="Genomic_DNA"/>
</dbReference>
<dbReference type="InterPro" id="IPR040359">
    <property type="entry name" value="GDU"/>
</dbReference>
<sequence length="94" mass="10053">MRPVSTSNAAGFRWNSPIPYLFGGLALMLILVAFALTVLACSYYKLRSNASYGAGQVPPMANKDVADMEPKIVVVMAGDENPTFLAKPISSISQ</sequence>
<dbReference type="Proteomes" id="UP000283530">
    <property type="component" value="Unassembled WGS sequence"/>
</dbReference>
<evidence type="ECO:0000313" key="10">
    <source>
        <dbReference type="Proteomes" id="UP000283530"/>
    </source>
</evidence>
<protein>
    <submittedName>
        <fullName evidence="9">Protein GLUTAMINE DUMPER 5-like protein</fullName>
    </submittedName>
</protein>
<evidence type="ECO:0000256" key="8">
    <source>
        <dbReference type="SAM" id="Phobius"/>
    </source>
</evidence>
<comment type="subcellular location">
    <subcellularLocation>
        <location evidence="1">Membrane</location>
        <topology evidence="1">Single-pass membrane protein</topology>
    </subcellularLocation>
</comment>
<organism evidence="9 10">
    <name type="scientific">Cinnamomum micranthum f. kanehirae</name>
    <dbReference type="NCBI Taxonomy" id="337451"/>
    <lineage>
        <taxon>Eukaryota</taxon>
        <taxon>Viridiplantae</taxon>
        <taxon>Streptophyta</taxon>
        <taxon>Embryophyta</taxon>
        <taxon>Tracheophyta</taxon>
        <taxon>Spermatophyta</taxon>
        <taxon>Magnoliopsida</taxon>
        <taxon>Magnoliidae</taxon>
        <taxon>Laurales</taxon>
        <taxon>Lauraceae</taxon>
        <taxon>Cinnamomum</taxon>
    </lineage>
</organism>
<evidence type="ECO:0000256" key="4">
    <source>
        <dbReference type="ARBA" id="ARBA00022692"/>
    </source>
</evidence>
<dbReference type="GO" id="GO:0080143">
    <property type="term" value="P:regulation of amino acid export"/>
    <property type="evidence" value="ECO:0007669"/>
    <property type="project" value="InterPro"/>
</dbReference>
<dbReference type="PANTHER" id="PTHR33228:SF77">
    <property type="entry name" value="PROTEIN GLUTAMINE DUMPER 2"/>
    <property type="match status" value="1"/>
</dbReference>
<evidence type="ECO:0000256" key="5">
    <source>
        <dbReference type="ARBA" id="ARBA00022970"/>
    </source>
</evidence>
<reference evidence="9 10" key="1">
    <citation type="journal article" date="2019" name="Nat. Plants">
        <title>Stout camphor tree genome fills gaps in understanding of flowering plant genome evolution.</title>
        <authorList>
            <person name="Chaw S.M."/>
            <person name="Liu Y.C."/>
            <person name="Wu Y.W."/>
            <person name="Wang H.Y."/>
            <person name="Lin C.I."/>
            <person name="Wu C.S."/>
            <person name="Ke H.M."/>
            <person name="Chang L.Y."/>
            <person name="Hsu C.Y."/>
            <person name="Yang H.T."/>
            <person name="Sudianto E."/>
            <person name="Hsu M.H."/>
            <person name="Wu K.P."/>
            <person name="Wang L.N."/>
            <person name="Leebens-Mack J.H."/>
            <person name="Tsai I.J."/>
        </authorList>
    </citation>
    <scope>NUCLEOTIDE SEQUENCE [LARGE SCALE GENOMIC DNA]</scope>
    <source>
        <strain evidence="10">cv. Chaw 1501</strain>
        <tissue evidence="9">Young leaves</tissue>
    </source>
</reference>
<evidence type="ECO:0000256" key="2">
    <source>
        <dbReference type="ARBA" id="ARBA00009977"/>
    </source>
</evidence>
<keyword evidence="4 8" id="KW-0812">Transmembrane</keyword>
<keyword evidence="6 8" id="KW-1133">Transmembrane helix</keyword>
<feature type="transmembrane region" description="Helical" evidence="8">
    <location>
        <begin position="20"/>
        <end position="44"/>
    </location>
</feature>
<name>A0A443P2H3_9MAGN</name>
<evidence type="ECO:0000313" key="9">
    <source>
        <dbReference type="EMBL" id="RWR85008.1"/>
    </source>
</evidence>
<evidence type="ECO:0000256" key="3">
    <source>
        <dbReference type="ARBA" id="ARBA00022448"/>
    </source>
</evidence>
<keyword evidence="7 8" id="KW-0472">Membrane</keyword>
<dbReference type="OrthoDB" id="770444at2759"/>
<evidence type="ECO:0000256" key="6">
    <source>
        <dbReference type="ARBA" id="ARBA00022989"/>
    </source>
</evidence>
<dbReference type="GO" id="GO:0016020">
    <property type="term" value="C:membrane"/>
    <property type="evidence" value="ECO:0007669"/>
    <property type="project" value="UniProtKB-SubCell"/>
</dbReference>
<comment type="similarity">
    <text evidence="2">Belongs to the GLUTAMINE DUMPER 1 (TC 9.B.60) family.</text>
</comment>
<evidence type="ECO:0000256" key="1">
    <source>
        <dbReference type="ARBA" id="ARBA00004167"/>
    </source>
</evidence>
<comment type="caution">
    <text evidence="9">The sequence shown here is derived from an EMBL/GenBank/DDBJ whole genome shotgun (WGS) entry which is preliminary data.</text>
</comment>
<accession>A0A443P2H3</accession>